<dbReference type="EMBL" id="BLQM01000133">
    <property type="protein sequence ID" value="GMH67649.1"/>
    <property type="molecule type" value="Genomic_DNA"/>
</dbReference>
<dbReference type="PANTHER" id="PTHR21228:SF40">
    <property type="entry name" value="LD45607P"/>
    <property type="match status" value="1"/>
</dbReference>
<evidence type="ECO:0000313" key="2">
    <source>
        <dbReference type="Proteomes" id="UP001162640"/>
    </source>
</evidence>
<dbReference type="GO" id="GO:0044528">
    <property type="term" value="P:regulation of mitochondrial mRNA stability"/>
    <property type="evidence" value="ECO:0007669"/>
    <property type="project" value="TreeGrafter"/>
</dbReference>
<sequence>MATLGEEAGTLAREINTVETSQKIVNGTPQNIANTIWAMQQMKLACPEFVAEIIRDADRIMANGNPQHVSNIAYALADLGYFDKSLFVAVAGQAERITRHGTDQCLCNLLWTFAVAGRLKENEEAVKVLWREVNKRDEDRFSFEEWQQLKIASLFAGCEGVDLAKSEGHQQKMDEASLLSISGSSRFEDEIVKELKSFGFEGFTREVFPFPGDEGGELLKIDIAFEKERVALELDGPTHFLTTLVRRKKGDEKEKPKPIRDGPTKAKTRLMKKLGWQVSRHSYLNNRKLNTGSEEVRKNFWVKKLGKLGVEKTTTKT</sequence>
<dbReference type="Proteomes" id="UP001162640">
    <property type="component" value="Unassembled WGS sequence"/>
</dbReference>
<evidence type="ECO:0008006" key="3">
    <source>
        <dbReference type="Google" id="ProtNLM"/>
    </source>
</evidence>
<comment type="caution">
    <text evidence="1">The sequence shown here is derived from an EMBL/GenBank/DDBJ whole genome shotgun (WGS) entry which is preliminary data.</text>
</comment>
<dbReference type="GO" id="GO:0005759">
    <property type="term" value="C:mitochondrial matrix"/>
    <property type="evidence" value="ECO:0007669"/>
    <property type="project" value="TreeGrafter"/>
</dbReference>
<dbReference type="GO" id="GO:0000963">
    <property type="term" value="P:mitochondrial RNA processing"/>
    <property type="evidence" value="ECO:0007669"/>
    <property type="project" value="TreeGrafter"/>
</dbReference>
<protein>
    <recommendedName>
        <fullName evidence="3">RAP domain-containing protein</fullName>
    </recommendedName>
</protein>
<gene>
    <name evidence="1" type="ORF">TL16_g04735</name>
</gene>
<dbReference type="InterPro" id="IPR050870">
    <property type="entry name" value="FAST_kinase"/>
</dbReference>
<accession>A0A9W7A8T5</accession>
<dbReference type="PANTHER" id="PTHR21228">
    <property type="entry name" value="FAST LEU-RICH DOMAIN-CONTAINING"/>
    <property type="match status" value="1"/>
</dbReference>
<dbReference type="GO" id="GO:0035770">
    <property type="term" value="C:ribonucleoprotein granule"/>
    <property type="evidence" value="ECO:0007669"/>
    <property type="project" value="TreeGrafter"/>
</dbReference>
<dbReference type="AlphaFoldDB" id="A0A9W7A8T5"/>
<evidence type="ECO:0000313" key="1">
    <source>
        <dbReference type="EMBL" id="GMH67649.1"/>
    </source>
</evidence>
<name>A0A9W7A8T5_9STRA</name>
<proteinExistence type="predicted"/>
<dbReference type="GO" id="GO:0003723">
    <property type="term" value="F:RNA binding"/>
    <property type="evidence" value="ECO:0007669"/>
    <property type="project" value="TreeGrafter"/>
</dbReference>
<organism evidence="1 2">
    <name type="scientific">Triparma laevis f. inornata</name>
    <dbReference type="NCBI Taxonomy" id="1714386"/>
    <lineage>
        <taxon>Eukaryota</taxon>
        <taxon>Sar</taxon>
        <taxon>Stramenopiles</taxon>
        <taxon>Ochrophyta</taxon>
        <taxon>Bolidophyceae</taxon>
        <taxon>Parmales</taxon>
        <taxon>Triparmaceae</taxon>
        <taxon>Triparma</taxon>
    </lineage>
</organism>
<reference evidence="2" key="1">
    <citation type="journal article" date="2023" name="Commun. Biol.">
        <title>Genome analysis of Parmales, the sister group of diatoms, reveals the evolutionary specialization of diatoms from phago-mixotrophs to photoautotrophs.</title>
        <authorList>
            <person name="Ban H."/>
            <person name="Sato S."/>
            <person name="Yoshikawa S."/>
            <person name="Yamada K."/>
            <person name="Nakamura Y."/>
            <person name="Ichinomiya M."/>
            <person name="Sato N."/>
            <person name="Blanc-Mathieu R."/>
            <person name="Endo H."/>
            <person name="Kuwata A."/>
            <person name="Ogata H."/>
        </authorList>
    </citation>
    <scope>NUCLEOTIDE SEQUENCE [LARGE SCALE GENOMIC DNA]</scope>
</reference>